<feature type="region of interest" description="Disordered" evidence="1">
    <location>
        <begin position="475"/>
        <end position="494"/>
    </location>
</feature>
<feature type="compositionally biased region" description="Low complexity" evidence="1">
    <location>
        <begin position="480"/>
        <end position="494"/>
    </location>
</feature>
<gene>
    <name evidence="2" type="ORF">KSF_023120</name>
</gene>
<dbReference type="Proteomes" id="UP000597444">
    <property type="component" value="Unassembled WGS sequence"/>
</dbReference>
<dbReference type="Gene3D" id="2.60.40.230">
    <property type="entry name" value="Neocarzinostatin-like"/>
    <property type="match status" value="1"/>
</dbReference>
<dbReference type="RefSeq" id="WP_220203109.1">
    <property type="nucleotide sequence ID" value="NZ_BNJK01000001.1"/>
</dbReference>
<reference evidence="2" key="1">
    <citation type="submission" date="2020-10" db="EMBL/GenBank/DDBJ databases">
        <title>Taxonomic study of unclassified bacteria belonging to the class Ktedonobacteria.</title>
        <authorList>
            <person name="Yabe S."/>
            <person name="Wang C.M."/>
            <person name="Zheng Y."/>
            <person name="Sakai Y."/>
            <person name="Cavaletti L."/>
            <person name="Monciardini P."/>
            <person name="Donadio S."/>
        </authorList>
    </citation>
    <scope>NUCLEOTIDE SEQUENCE</scope>
    <source>
        <strain evidence="2">ID150040</strain>
    </source>
</reference>
<evidence type="ECO:0000256" key="1">
    <source>
        <dbReference type="SAM" id="MobiDB-lite"/>
    </source>
</evidence>
<comment type="caution">
    <text evidence="2">The sequence shown here is derived from an EMBL/GenBank/DDBJ whole genome shotgun (WGS) entry which is preliminary data.</text>
</comment>
<dbReference type="AlphaFoldDB" id="A0A8J3IBD5"/>
<evidence type="ECO:0000313" key="2">
    <source>
        <dbReference type="EMBL" id="GHO92264.1"/>
    </source>
</evidence>
<dbReference type="Gene3D" id="2.60.40.10">
    <property type="entry name" value="Immunoglobulins"/>
    <property type="match status" value="1"/>
</dbReference>
<protein>
    <recommendedName>
        <fullName evidence="4">IPT/TIG domain-containing protein</fullName>
    </recommendedName>
</protein>
<name>A0A8J3IBD5_9CHLR</name>
<proteinExistence type="predicted"/>
<organism evidence="2 3">
    <name type="scientific">Reticulibacter mediterranei</name>
    <dbReference type="NCBI Taxonomy" id="2778369"/>
    <lineage>
        <taxon>Bacteria</taxon>
        <taxon>Bacillati</taxon>
        <taxon>Chloroflexota</taxon>
        <taxon>Ktedonobacteria</taxon>
        <taxon>Ktedonobacterales</taxon>
        <taxon>Reticulibacteraceae</taxon>
        <taxon>Reticulibacter</taxon>
    </lineage>
</organism>
<dbReference type="EMBL" id="BNJK01000001">
    <property type="protein sequence ID" value="GHO92264.1"/>
    <property type="molecule type" value="Genomic_DNA"/>
</dbReference>
<accession>A0A8J3IBD5</accession>
<keyword evidence="3" id="KW-1185">Reference proteome</keyword>
<dbReference type="InterPro" id="IPR013783">
    <property type="entry name" value="Ig-like_fold"/>
</dbReference>
<evidence type="ECO:0000313" key="3">
    <source>
        <dbReference type="Proteomes" id="UP000597444"/>
    </source>
</evidence>
<sequence length="538" mass="55039">MTILITAQGFAANDKVALSFDNVSYVFATLPCDSQGKCAGKAEMPTPGVQGEHTLHGVGTRPNESAQATMIFMPFVPPLQGAPGGRLTYYGSSFAANETVSIYWGTEKGTAEGSATANSSGGISFQITAPVNAAVGNYPLTIVRSQQKPTTIKTYYRVPPSDVTLSTGGILSGQSVTITAEYFRAGEQVAFSWNANGGQTLATVTANSAGRIRYTLAPPSAPKGSYTITAAGAASGLKAKTSLNIGPGLRFEPDAGVNPGGSFTVNGGGFSSNESLQVYFQDPANGSITVTTDGNGAFSAKLTAPKQYDATTSYYVYAVNATKTEETNVQVRFVPPGISRTDIYGGGEYFPYGSPVIISGQGFLSGESVDIYWNYQQASQIKVIVVQAASDGTFGITITPPSAPGSVSNDTYTTIAAVGETSQLQAVNSQTYVSTGMSLSPDHGPVGTSVTVTGGNFAANAQITIVLYTGTMTPGGPGGNAPSPSDGTVPVTTTTDSTGAFSVTFAMPALTTTTGLVSVYAEGAGSSFASGGFTYTTA</sequence>
<evidence type="ECO:0008006" key="4">
    <source>
        <dbReference type="Google" id="ProtNLM"/>
    </source>
</evidence>